<keyword evidence="4 6" id="KW-0119">Carbohydrate metabolism</keyword>
<dbReference type="GO" id="GO:0016758">
    <property type="term" value="F:hexosyltransferase activity"/>
    <property type="evidence" value="ECO:0007669"/>
    <property type="project" value="UniProtKB-UniRule"/>
</dbReference>
<dbReference type="Gene3D" id="2.60.40.10">
    <property type="entry name" value="Immunoglobulins"/>
    <property type="match status" value="1"/>
</dbReference>
<dbReference type="InterPro" id="IPR006047">
    <property type="entry name" value="GH13_cat_dom"/>
</dbReference>
<feature type="site" description="Transition state stabilizer" evidence="6">
    <location>
        <position position="482"/>
    </location>
</feature>
<comment type="function">
    <text evidence="6">Maltosyltransferase that uses maltose 1-phosphate (M1P) as the sugar donor to elongate linear or branched alpha-(1-&gt;4)-glucans. Is involved in a branched alpha-glucan biosynthetic pathway from trehalose, together with TreS, Mak and GlgB.</text>
</comment>
<dbReference type="Gene3D" id="2.60.40.1180">
    <property type="entry name" value="Golgi alpha-mannosidase II"/>
    <property type="match status" value="1"/>
</dbReference>
<dbReference type="EC" id="2.4.99.16" evidence="6"/>
<dbReference type="RefSeq" id="WP_103932579.1">
    <property type="nucleotide sequence ID" value="NZ_FNVA01000002.1"/>
</dbReference>
<comment type="catalytic activity">
    <reaction evidence="5 6">
        <text>alpha-maltose 1-phosphate + [(1-&gt;4)-alpha-D-glucosyl](n) = [(1-&gt;4)-alpha-D-glucosyl](n+2) + phosphate</text>
        <dbReference type="Rhea" id="RHEA:42692"/>
        <dbReference type="Rhea" id="RHEA-COMP:9584"/>
        <dbReference type="Rhea" id="RHEA-COMP:10183"/>
        <dbReference type="ChEBI" id="CHEBI:15444"/>
        <dbReference type="ChEBI" id="CHEBI:43474"/>
        <dbReference type="ChEBI" id="CHEBI:63576"/>
        <dbReference type="EC" id="2.4.99.16"/>
    </reaction>
</comment>
<evidence type="ECO:0000256" key="1">
    <source>
        <dbReference type="ARBA" id="ARBA00011738"/>
    </source>
</evidence>
<dbReference type="PANTHER" id="PTHR47786">
    <property type="entry name" value="ALPHA-1,4-GLUCAN:MALTOSE-1-PHOSPHATE MALTOSYLTRANSFERASE"/>
    <property type="match status" value="1"/>
</dbReference>
<dbReference type="InterPro" id="IPR013783">
    <property type="entry name" value="Ig-like_fold"/>
</dbReference>
<dbReference type="Gene3D" id="1.20.58.80">
    <property type="entry name" value="Phosphotransferase system, lactose/cellobiose-type IIA subunit"/>
    <property type="match status" value="1"/>
</dbReference>
<dbReference type="InterPro" id="IPR017853">
    <property type="entry name" value="GH"/>
</dbReference>
<protein>
    <recommendedName>
        <fullName evidence="6">Alpha-1,4-glucan:maltose-1-phosphate maltosyltransferase</fullName>
        <shortName evidence="6">GMPMT</shortName>
        <ecNumber evidence="6">2.4.99.16</ecNumber>
    </recommendedName>
    <alternativeName>
        <fullName evidence="6">(1-&gt;4)-alpha-D-glucan:maltose-1-phosphate alpha-D-maltosyltransferase</fullName>
    </alternativeName>
</protein>
<dbReference type="Gene3D" id="3.20.20.80">
    <property type="entry name" value="Glycosidases"/>
    <property type="match status" value="1"/>
</dbReference>
<dbReference type="InterPro" id="IPR049171">
    <property type="entry name" value="GLGE_C"/>
</dbReference>
<accession>A0A1H5WPT7</accession>
<feature type="binding site" evidence="6">
    <location>
        <begin position="546"/>
        <end position="547"/>
    </location>
    <ligand>
        <name>alpha-maltose 1-phosphate</name>
        <dbReference type="ChEBI" id="CHEBI:63576"/>
    </ligand>
</feature>
<keyword evidence="3 6" id="KW-0808">Transferase</keyword>
<evidence type="ECO:0000313" key="9">
    <source>
        <dbReference type="Proteomes" id="UP000236728"/>
    </source>
</evidence>
<feature type="binding site" evidence="6">
    <location>
        <position position="264"/>
    </location>
    <ligand>
        <name>alpha-maltose 1-phosphate</name>
        <dbReference type="ChEBI" id="CHEBI:63576"/>
    </ligand>
</feature>
<dbReference type="HAMAP" id="MF_02124">
    <property type="entry name" value="GlgE"/>
    <property type="match status" value="1"/>
</dbReference>
<evidence type="ECO:0000313" key="8">
    <source>
        <dbReference type="EMBL" id="SEG01256.1"/>
    </source>
</evidence>
<evidence type="ECO:0000259" key="7">
    <source>
        <dbReference type="SMART" id="SM00642"/>
    </source>
</evidence>
<feature type="domain" description="Glycosyl hydrolase family 13 catalytic" evidence="7">
    <location>
        <begin position="216"/>
        <end position="571"/>
    </location>
</feature>
<dbReference type="OrthoDB" id="9805159at2"/>
<dbReference type="CDD" id="cd11344">
    <property type="entry name" value="AmyAc_GlgE_like"/>
    <property type="match status" value="1"/>
</dbReference>
<feature type="active site" description="Proton donor" evidence="6">
    <location>
        <position position="424"/>
    </location>
</feature>
<evidence type="ECO:0000256" key="4">
    <source>
        <dbReference type="ARBA" id="ARBA00023277"/>
    </source>
</evidence>
<organism evidence="8 9">
    <name type="scientific">Bryocella elongata</name>
    <dbReference type="NCBI Taxonomy" id="863522"/>
    <lineage>
        <taxon>Bacteria</taxon>
        <taxon>Pseudomonadati</taxon>
        <taxon>Acidobacteriota</taxon>
        <taxon>Terriglobia</taxon>
        <taxon>Terriglobales</taxon>
        <taxon>Acidobacteriaceae</taxon>
        <taxon>Bryocella</taxon>
    </lineage>
</organism>
<dbReference type="GO" id="GO:0004553">
    <property type="term" value="F:hydrolase activity, hydrolyzing O-glycosyl compounds"/>
    <property type="evidence" value="ECO:0007669"/>
    <property type="project" value="InterPro"/>
</dbReference>
<dbReference type="SUPFAM" id="SSF51445">
    <property type="entry name" value="(Trans)glycosidases"/>
    <property type="match status" value="1"/>
</dbReference>
<feature type="binding site" evidence="6">
    <location>
        <position position="359"/>
    </location>
    <ligand>
        <name>alpha-maltose 1-phosphate</name>
        <dbReference type="ChEBI" id="CHEBI:63576"/>
    </ligand>
</feature>
<feature type="binding site" evidence="6">
    <location>
        <position position="396"/>
    </location>
    <ligand>
        <name>alpha-maltose 1-phosphate</name>
        <dbReference type="ChEBI" id="CHEBI:63576"/>
    </ligand>
</feature>
<proteinExistence type="inferred from homology"/>
<feature type="binding site" evidence="6">
    <location>
        <position position="324"/>
    </location>
    <ligand>
        <name>alpha-maltose 1-phosphate</name>
        <dbReference type="ChEBI" id="CHEBI:63576"/>
    </ligand>
</feature>
<keyword evidence="9" id="KW-1185">Reference proteome</keyword>
<dbReference type="AlphaFoldDB" id="A0A1H5WPT7"/>
<keyword evidence="2 6" id="KW-0328">Glycosyltransferase</keyword>
<comment type="subunit">
    <text evidence="1 6">Homodimer.</text>
</comment>
<reference evidence="8 9" key="1">
    <citation type="submission" date="2016-10" db="EMBL/GenBank/DDBJ databases">
        <authorList>
            <person name="de Groot N.N."/>
        </authorList>
    </citation>
    <scope>NUCLEOTIDE SEQUENCE [LARGE SCALE GENOMIC DNA]</scope>
    <source>
        <strain evidence="8 9">DSM 22489</strain>
    </source>
</reference>
<dbReference type="InterPro" id="IPR021828">
    <property type="entry name" value="GlgE_dom_N/S"/>
</dbReference>
<dbReference type="EMBL" id="FNVA01000002">
    <property type="protein sequence ID" value="SEG01256.1"/>
    <property type="molecule type" value="Genomic_DNA"/>
</dbReference>
<dbReference type="PANTHER" id="PTHR47786:SF2">
    <property type="entry name" value="GLYCOSYL HYDROLASE FAMILY 13 CATALYTIC DOMAIN-CONTAINING PROTEIN"/>
    <property type="match status" value="1"/>
</dbReference>
<evidence type="ECO:0000256" key="5">
    <source>
        <dbReference type="ARBA" id="ARBA00048735"/>
    </source>
</evidence>
<evidence type="ECO:0000256" key="3">
    <source>
        <dbReference type="ARBA" id="ARBA00022679"/>
    </source>
</evidence>
<feature type="active site" description="Nucleophile" evidence="6">
    <location>
        <position position="395"/>
    </location>
</feature>
<comment type="similarity">
    <text evidence="6">Belongs to the glycosyl hydrolase 13 family. GlgE subfamily.</text>
</comment>
<dbReference type="Pfam" id="PF11896">
    <property type="entry name" value="GlgE_dom_N_S"/>
    <property type="match status" value="1"/>
</dbReference>
<dbReference type="Pfam" id="PF21702">
    <property type="entry name" value="GLGE_C"/>
    <property type="match status" value="1"/>
</dbReference>
<dbReference type="InterPro" id="IPR013780">
    <property type="entry name" value="Glyco_hydro_b"/>
</dbReference>
<evidence type="ECO:0000256" key="2">
    <source>
        <dbReference type="ARBA" id="ARBA00022676"/>
    </source>
</evidence>
<name>A0A1H5WPT7_9BACT</name>
<gene>
    <name evidence="6" type="primary">glgE</name>
    <name evidence="8" type="ORF">SAMN05421819_1681</name>
</gene>
<dbReference type="GO" id="GO:0030979">
    <property type="term" value="P:alpha-glucan biosynthetic process"/>
    <property type="evidence" value="ECO:0007669"/>
    <property type="project" value="UniProtKB-UniRule"/>
</dbReference>
<sequence>MKPIEGRRRVIVEGIQPQIDGGRYPAKRTVGDNVTVTAAIFSDGHDHVAARLLYSHASDTTWGTARFTELPNDMWAATFPVDRLGTWRFKIEAWVDHFDTWSSDLVKRLGAQPDPTNPSANAVPQDIPLALRIGANLLDAAGDRARGADAAQLKAAATDLCTLAEQNLPYYAGYPVSDEIISLADSYPDLRFAARSDRELEIWVDRERARYSNWYELFPRSAANVEGVHGTFKDVEKRLPAIAAMGFQIVYMPPIHPIGRSYRKGKNNSVSALDGDVGSPWAIGAAEGGHTALLPELGTFADFDLLVAAAQTHGMELALDVAFQCAPEHPWVKEHPDWFIIRPDGSIQYAENPPKKYQDIYPLNFESPDWRNLWEALYGVFKFWVDRGVRVFRVDNPHTKALPFWEWCLAEVRKSAPETLFLAEAFTRPHVMYSLAKGGYTQGYTYFTWRTGKAELEAYFTEINNAPVADFFRPNVWPNTPDILHAQFQVEDLAERRAIFQQRVILAATLSGNYGIYGPAYELLEGRPGPTMPGKSGSEEYLDSEKYQLRTWDFDAPYSIAPLITQLNAIRAAHPALQANANTRFHTVANDQLIVYSKSTAPELPSDQLGAKGQAALAAAAKADTILTVVNLDPKNTQSGIVNLWMPSLGLPWEDSFEVEDLLTGARYRWNGQYNYVSLNPALPAHVFRIVR</sequence>
<dbReference type="SMART" id="SM00642">
    <property type="entry name" value="Aamy"/>
    <property type="match status" value="1"/>
</dbReference>
<evidence type="ECO:0000256" key="6">
    <source>
        <dbReference type="HAMAP-Rule" id="MF_02124"/>
    </source>
</evidence>
<dbReference type="InterPro" id="IPR026585">
    <property type="entry name" value="GlgE"/>
</dbReference>
<dbReference type="Proteomes" id="UP000236728">
    <property type="component" value="Unassembled WGS sequence"/>
</dbReference>